<dbReference type="EMBL" id="SGJD01003558">
    <property type="protein sequence ID" value="KAB0392787.1"/>
    <property type="molecule type" value="Genomic_DNA"/>
</dbReference>
<dbReference type="OrthoDB" id="2115465at2759"/>
<dbReference type="PANTHER" id="PTHR46348">
    <property type="entry name" value="DELETED IN LUNG AND ESOPHAGEAL CANCER PROTEIN 1"/>
    <property type="match status" value="1"/>
</dbReference>
<dbReference type="GO" id="GO:0008285">
    <property type="term" value="P:negative regulation of cell population proliferation"/>
    <property type="evidence" value="ECO:0007669"/>
    <property type="project" value="InterPro"/>
</dbReference>
<feature type="non-terminal residue" evidence="1">
    <location>
        <position position="152"/>
    </location>
</feature>
<dbReference type="Proteomes" id="UP000437017">
    <property type="component" value="Unassembled WGS sequence"/>
</dbReference>
<evidence type="ECO:0000313" key="2">
    <source>
        <dbReference type="Proteomes" id="UP000437017"/>
    </source>
</evidence>
<protein>
    <submittedName>
        <fullName evidence="1">Uncharacterized protein</fullName>
    </submittedName>
</protein>
<dbReference type="GO" id="GO:0015631">
    <property type="term" value="F:tubulin binding"/>
    <property type="evidence" value="ECO:0007669"/>
    <property type="project" value="TreeGrafter"/>
</dbReference>
<proteinExistence type="predicted"/>
<keyword evidence="2" id="KW-1185">Reference proteome</keyword>
<organism evidence="1 2">
    <name type="scientific">Balaenoptera physalus</name>
    <name type="common">Fin whale</name>
    <name type="synonym">Balaena physalus</name>
    <dbReference type="NCBI Taxonomy" id="9770"/>
    <lineage>
        <taxon>Eukaryota</taxon>
        <taxon>Metazoa</taxon>
        <taxon>Chordata</taxon>
        <taxon>Craniata</taxon>
        <taxon>Vertebrata</taxon>
        <taxon>Euteleostomi</taxon>
        <taxon>Mammalia</taxon>
        <taxon>Eutheria</taxon>
        <taxon>Laurasiatheria</taxon>
        <taxon>Artiodactyla</taxon>
        <taxon>Whippomorpha</taxon>
        <taxon>Cetacea</taxon>
        <taxon>Mysticeti</taxon>
        <taxon>Balaenopteridae</taxon>
        <taxon>Balaenoptera</taxon>
    </lineage>
</organism>
<name>A0A643BXT0_BALPH</name>
<dbReference type="InterPro" id="IPR033304">
    <property type="entry name" value="DLEC1"/>
</dbReference>
<evidence type="ECO:0000313" key="1">
    <source>
        <dbReference type="EMBL" id="KAB0392787.1"/>
    </source>
</evidence>
<accession>A0A643BXT0</accession>
<dbReference type="GO" id="GO:0005737">
    <property type="term" value="C:cytoplasm"/>
    <property type="evidence" value="ECO:0007669"/>
    <property type="project" value="TreeGrafter"/>
</dbReference>
<reference evidence="1 2" key="1">
    <citation type="journal article" date="2019" name="PLoS ONE">
        <title>Genomic analyses reveal an absence of contemporary introgressive admixture between fin whales and blue whales, despite known hybrids.</title>
        <authorList>
            <person name="Westbury M.V."/>
            <person name="Petersen B."/>
            <person name="Lorenzen E.D."/>
        </authorList>
    </citation>
    <scope>NUCLEOTIDE SEQUENCE [LARGE SCALE GENOMIC DNA]</scope>
    <source>
        <strain evidence="1">FinWhale-01</strain>
    </source>
</reference>
<sequence>MDLENPKDPSYSVDDVIVLEIEVKGSVEPFQVLLEPYAIIIPGENYVGMTVKKDFKPRLPEMVLNSGVSMGRKRLAGPAVVAAAGKLRLFPEPRNPLGLKRRWARHMWNNSKSAIRYTWGKISDCHVIEVEPCAGTIGTAGTEGGAGWGRRA</sequence>
<dbReference type="PANTHER" id="PTHR46348:SF1">
    <property type="entry name" value="DELETED IN LUNG AND ESOPHAGEAL CANCER PROTEIN 1"/>
    <property type="match status" value="1"/>
</dbReference>
<dbReference type="GO" id="GO:0005929">
    <property type="term" value="C:cilium"/>
    <property type="evidence" value="ECO:0007669"/>
    <property type="project" value="TreeGrafter"/>
</dbReference>
<dbReference type="AlphaFoldDB" id="A0A643BXT0"/>
<comment type="caution">
    <text evidence="1">The sequence shown here is derived from an EMBL/GenBank/DDBJ whole genome shotgun (WGS) entry which is preliminary data.</text>
</comment>
<gene>
    <name evidence="1" type="ORF">E2I00_006303</name>
</gene>